<reference evidence="3" key="1">
    <citation type="journal article" date="2021" name="BMC Genomics">
        <title>Chromosome-level genome assembly and manually-curated proteome of model necrotroph Parastagonospora nodorum Sn15 reveals a genome-wide trove of candidate effector homologs, and redundancy of virulence-related functions within an accessory chromosome.</title>
        <authorList>
            <person name="Bertazzoni S."/>
            <person name="Jones D.A.B."/>
            <person name="Phan H.T."/>
            <person name="Tan K.-C."/>
            <person name="Hane J.K."/>
        </authorList>
    </citation>
    <scope>NUCLEOTIDE SEQUENCE [LARGE SCALE GENOMIC DNA]</scope>
    <source>
        <strain evidence="3">SN15 / ATCC MYA-4574 / FGSC 10173)</strain>
    </source>
</reference>
<feature type="region of interest" description="Disordered" evidence="1">
    <location>
        <begin position="230"/>
        <end position="508"/>
    </location>
</feature>
<evidence type="ECO:0000313" key="3">
    <source>
        <dbReference type="Proteomes" id="UP000663193"/>
    </source>
</evidence>
<feature type="compositionally biased region" description="Low complexity" evidence="1">
    <location>
        <begin position="473"/>
        <end position="485"/>
    </location>
</feature>
<keyword evidence="3" id="KW-1185">Reference proteome</keyword>
<dbReference type="EMBL" id="CP069025">
    <property type="protein sequence ID" value="QRC93622.1"/>
    <property type="molecule type" value="Genomic_DNA"/>
</dbReference>
<protein>
    <submittedName>
        <fullName evidence="2">Uncharacterized protein</fullName>
    </submittedName>
</protein>
<feature type="compositionally biased region" description="Polar residues" evidence="1">
    <location>
        <begin position="304"/>
        <end position="318"/>
    </location>
</feature>
<evidence type="ECO:0000313" key="2">
    <source>
        <dbReference type="EMBL" id="QRC93622.1"/>
    </source>
</evidence>
<feature type="compositionally biased region" description="Basic residues" evidence="1">
    <location>
        <begin position="290"/>
        <end position="301"/>
    </location>
</feature>
<organism evidence="2 3">
    <name type="scientific">Phaeosphaeria nodorum (strain SN15 / ATCC MYA-4574 / FGSC 10173)</name>
    <name type="common">Glume blotch fungus</name>
    <name type="synonym">Parastagonospora nodorum</name>
    <dbReference type="NCBI Taxonomy" id="321614"/>
    <lineage>
        <taxon>Eukaryota</taxon>
        <taxon>Fungi</taxon>
        <taxon>Dikarya</taxon>
        <taxon>Ascomycota</taxon>
        <taxon>Pezizomycotina</taxon>
        <taxon>Dothideomycetes</taxon>
        <taxon>Pleosporomycetidae</taxon>
        <taxon>Pleosporales</taxon>
        <taxon>Pleosporineae</taxon>
        <taxon>Phaeosphaeriaceae</taxon>
        <taxon>Parastagonospora</taxon>
    </lineage>
</organism>
<feature type="compositionally biased region" description="Low complexity" evidence="1">
    <location>
        <begin position="823"/>
        <end position="854"/>
    </location>
</feature>
<evidence type="ECO:0000256" key="1">
    <source>
        <dbReference type="SAM" id="MobiDB-lite"/>
    </source>
</evidence>
<dbReference type="AlphaFoldDB" id="A0A7U2EVT8"/>
<name>A0A7U2EVT8_PHANO</name>
<feature type="compositionally biased region" description="Polar residues" evidence="1">
    <location>
        <begin position="445"/>
        <end position="463"/>
    </location>
</feature>
<feature type="compositionally biased region" description="Low complexity" evidence="1">
    <location>
        <begin position="493"/>
        <end position="506"/>
    </location>
</feature>
<feature type="region of interest" description="Disordered" evidence="1">
    <location>
        <begin position="1"/>
        <end position="211"/>
    </location>
</feature>
<feature type="compositionally biased region" description="Polar residues" evidence="1">
    <location>
        <begin position="390"/>
        <end position="401"/>
    </location>
</feature>
<feature type="compositionally biased region" description="Basic residues" evidence="1">
    <location>
        <begin position="56"/>
        <end position="65"/>
    </location>
</feature>
<accession>A0A7U2EVT8</accession>
<dbReference type="OrthoDB" id="3685818at2759"/>
<feature type="compositionally biased region" description="Low complexity" evidence="1">
    <location>
        <begin position="149"/>
        <end position="160"/>
    </location>
</feature>
<feature type="compositionally biased region" description="Low complexity" evidence="1">
    <location>
        <begin position="107"/>
        <end position="119"/>
    </location>
</feature>
<feature type="compositionally biased region" description="Basic and acidic residues" evidence="1">
    <location>
        <begin position="161"/>
        <end position="186"/>
    </location>
</feature>
<feature type="compositionally biased region" description="Polar residues" evidence="1">
    <location>
        <begin position="352"/>
        <end position="364"/>
    </location>
</feature>
<proteinExistence type="predicted"/>
<feature type="compositionally biased region" description="Basic residues" evidence="1">
    <location>
        <begin position="245"/>
        <end position="254"/>
    </location>
</feature>
<feature type="region of interest" description="Disordered" evidence="1">
    <location>
        <begin position="801"/>
        <end position="888"/>
    </location>
</feature>
<dbReference type="Proteomes" id="UP000663193">
    <property type="component" value="Chromosome 3"/>
</dbReference>
<feature type="compositionally biased region" description="Low complexity" evidence="1">
    <location>
        <begin position="412"/>
        <end position="438"/>
    </location>
</feature>
<dbReference type="VEuPathDB" id="FungiDB:JI435_038230"/>
<sequence length="902" mass="96608">MSRINGLYPMPGNMYRSAPSGPRPSFNTKSFASPEPASKEVVAEAALTVNDLASVKLKKDKKSKRPGADANGKTPIPLPPNVSERNKKKTKKASLGTEGGNENTETAPASGAPGDAAATETEDEDESKPKKKKKRSLNATVEDEVIEIAPSADATSATTAKDIEKPKSSKKTKDRDGAEAQQSEKKAAKKRKRASEVPADTSSKAPEDTVLGGEYFQNLEAAIGRKVADFDSPQASAPLTEAPAKKKAKTKRKHSENEAAPLQEEQMGGAPVEPAMEVTPSEDVLAKKDRKEKKEKKRKRRESQQVLADTVEPSSATVQGDPPKPVPNIEQRKPKAGSSFIKEPRNTPIPLPSNSSLGVASTAASPHRTQKMRDDPQVLVVETTPLRKTVASSLSQATTAPAGQIKSKKAPAVKASSAKPVNGSQPSASAPAALPEPKAVLEKSYGQTSLTTSNLERYTQPLSDQAKPRPRSGRSSSVSSTSSMSIKEAFARVPKPSSTPVTSKTSNPFLAPVAQEKVEKIDNQKANLQLFDSTLAAFRSSVNMIDEQVYLNQHLELRAANDAAGPLPCLKSATGCTPKNEEHIRALKDSNSKTTPSFIDPHQLALDVSIAAAVEAEKFLHNAVVTGIPVPAGDLEGTYKIYCSKYTDTHADKYGFGQRKLVISKPAGFFGNTYTARLITPPRPMSFTVLSFEVPPNASFRTIRLTTSADNYTMDLVVLGNGHILLQVDIGLFLTGRRTATGMEFVGIKEGATKWAGLEDVKTAERKNIQRMKDLAEKKVREKEEKDKEWAVRKEELARLKASGVESSPVKPETPTKPKSTANGSSKTPTKSKTTTGTNGVLKTPTKSKTPAKPMMSGALPSSKKLKTPVVDGVSPSPKKRGRPTNAEIVRRAMEAAGQTAA</sequence>
<gene>
    <name evidence="2" type="ORF">JI435_038230</name>
</gene>